<dbReference type="InterPro" id="IPR004841">
    <property type="entry name" value="AA-permease/SLC12A_dom"/>
</dbReference>
<keyword evidence="10" id="KW-1185">Reference proteome</keyword>
<evidence type="ECO:0000313" key="10">
    <source>
        <dbReference type="Proteomes" id="UP001174196"/>
    </source>
</evidence>
<feature type="transmembrane region" description="Helical" evidence="7">
    <location>
        <begin position="31"/>
        <end position="52"/>
    </location>
</feature>
<evidence type="ECO:0000256" key="5">
    <source>
        <dbReference type="ARBA" id="ARBA00022989"/>
    </source>
</evidence>
<feature type="transmembrane region" description="Helical" evidence="7">
    <location>
        <begin position="58"/>
        <end position="77"/>
    </location>
</feature>
<keyword evidence="2" id="KW-0813">Transport</keyword>
<feature type="transmembrane region" description="Helical" evidence="7">
    <location>
        <begin position="170"/>
        <end position="192"/>
    </location>
</feature>
<feature type="domain" description="Amino acid permease/ SLC12A" evidence="8">
    <location>
        <begin position="31"/>
        <end position="455"/>
    </location>
</feature>
<organism evidence="9 10">
    <name type="scientific">Polycladomyces subterraneus</name>
    <dbReference type="NCBI Taxonomy" id="1016997"/>
    <lineage>
        <taxon>Bacteria</taxon>
        <taxon>Bacillati</taxon>
        <taxon>Bacillota</taxon>
        <taxon>Bacilli</taxon>
        <taxon>Bacillales</taxon>
        <taxon>Thermoactinomycetaceae</taxon>
        <taxon>Polycladomyces</taxon>
    </lineage>
</organism>
<dbReference type="PANTHER" id="PTHR43495:SF5">
    <property type="entry name" value="GAMMA-AMINOBUTYRIC ACID PERMEASE"/>
    <property type="match status" value="1"/>
</dbReference>
<evidence type="ECO:0000256" key="6">
    <source>
        <dbReference type="ARBA" id="ARBA00023136"/>
    </source>
</evidence>
<accession>A0ABT8INK4</accession>
<dbReference type="PANTHER" id="PTHR43495">
    <property type="entry name" value="GABA PERMEASE"/>
    <property type="match status" value="1"/>
</dbReference>
<feature type="transmembrane region" description="Helical" evidence="7">
    <location>
        <begin position="344"/>
        <end position="363"/>
    </location>
</feature>
<dbReference type="Gene3D" id="1.20.1740.10">
    <property type="entry name" value="Amino acid/polyamine transporter I"/>
    <property type="match status" value="1"/>
</dbReference>
<dbReference type="Proteomes" id="UP001174196">
    <property type="component" value="Unassembled WGS sequence"/>
</dbReference>
<dbReference type="Pfam" id="PF00324">
    <property type="entry name" value="AA_permease"/>
    <property type="match status" value="1"/>
</dbReference>
<dbReference type="RefSeq" id="WP_301239055.1">
    <property type="nucleotide sequence ID" value="NZ_JANRHH010000037.1"/>
</dbReference>
<evidence type="ECO:0000259" key="8">
    <source>
        <dbReference type="Pfam" id="PF00324"/>
    </source>
</evidence>
<keyword evidence="6 7" id="KW-0472">Membrane</keyword>
<dbReference type="PIRSF" id="PIRSF006060">
    <property type="entry name" value="AA_transporter"/>
    <property type="match status" value="1"/>
</dbReference>
<evidence type="ECO:0000313" key="9">
    <source>
        <dbReference type="EMBL" id="MDN4594382.1"/>
    </source>
</evidence>
<reference evidence="9" key="1">
    <citation type="submission" date="2022-08" db="EMBL/GenBank/DDBJ databases">
        <title>Polycladomyces zharkentsis sp. nov., a novel thermophilic CMC and starch-degrading bacterium isolated from a geothermal spring in Kazakhstan.</title>
        <authorList>
            <person name="Mashzhan A."/>
            <person name="Kistaubaeva A."/>
            <person name="Javier-Lopez R."/>
            <person name="Birkeland N.-K."/>
        </authorList>
    </citation>
    <scope>NUCLEOTIDE SEQUENCE</scope>
    <source>
        <strain evidence="9">KSR 13</strain>
    </source>
</reference>
<evidence type="ECO:0000256" key="4">
    <source>
        <dbReference type="ARBA" id="ARBA00022970"/>
    </source>
</evidence>
<sequence>MSHRRITQPHVEHQKQLATRQARKGISSGQLLFIGVASIMGAGFFLATATVMRETGPAILWGYLLGGGVVGTVFAALGEMLASDPGKGGSFKVYAEEYIGRGVGFVGGWMYLFAGVLIMSSEVTALGIFTQRWLPHLPLWMLSAVYAVLALGINWLGVRNFGRIESLFAAIKLGAVVGFIVLAVIFGWRLIFSPHPWAMTVTGWESAGLKGFWTSLIMIFFTYGGVAATGLASAELEDQRLIPWAFRRLVHLLVLLYVGSLALVVWLVPQQQISPQQSPFVTVLTLLHVPFADEVLNGVIITAAFSTMVAAMFSVTRILLSLAEDGEAPQKLLKVNRRGVPTRALLLSSAGLLAAIIMSYVLPKTVYELLTTSAGIILILKWGVVLWTHHHFRKTVHAGFGRMRGYPVRSGLTATVIGLVLLGCWWDPNHRISLYISLGIVACIAIVYGWARRRLTPRWDAPESS</sequence>
<feature type="transmembrane region" description="Helical" evidence="7">
    <location>
        <begin position="432"/>
        <end position="451"/>
    </location>
</feature>
<evidence type="ECO:0000256" key="7">
    <source>
        <dbReference type="SAM" id="Phobius"/>
    </source>
</evidence>
<comment type="caution">
    <text evidence="9">The sequence shown here is derived from an EMBL/GenBank/DDBJ whole genome shotgun (WGS) entry which is preliminary data.</text>
</comment>
<feature type="transmembrane region" description="Helical" evidence="7">
    <location>
        <begin position="98"/>
        <end position="119"/>
    </location>
</feature>
<feature type="transmembrane region" description="Helical" evidence="7">
    <location>
        <begin position="246"/>
        <end position="268"/>
    </location>
</feature>
<dbReference type="EMBL" id="JANRHH010000037">
    <property type="protein sequence ID" value="MDN4594382.1"/>
    <property type="molecule type" value="Genomic_DNA"/>
</dbReference>
<gene>
    <name evidence="9" type="ORF">NWF35_10805</name>
</gene>
<keyword evidence="3 7" id="KW-0812">Transmembrane</keyword>
<feature type="transmembrane region" description="Helical" evidence="7">
    <location>
        <begin position="212"/>
        <end position="234"/>
    </location>
</feature>
<feature type="transmembrane region" description="Helical" evidence="7">
    <location>
        <begin position="369"/>
        <end position="387"/>
    </location>
</feature>
<name>A0ABT8INK4_9BACL</name>
<feature type="transmembrane region" description="Helical" evidence="7">
    <location>
        <begin position="408"/>
        <end position="426"/>
    </location>
</feature>
<keyword evidence="4" id="KW-0029">Amino-acid transport</keyword>
<evidence type="ECO:0000256" key="1">
    <source>
        <dbReference type="ARBA" id="ARBA00004141"/>
    </source>
</evidence>
<evidence type="ECO:0000256" key="2">
    <source>
        <dbReference type="ARBA" id="ARBA00022448"/>
    </source>
</evidence>
<feature type="transmembrane region" description="Helical" evidence="7">
    <location>
        <begin position="299"/>
        <end position="323"/>
    </location>
</feature>
<keyword evidence="5 7" id="KW-1133">Transmembrane helix</keyword>
<comment type="subcellular location">
    <subcellularLocation>
        <location evidence="1">Membrane</location>
        <topology evidence="1">Multi-pass membrane protein</topology>
    </subcellularLocation>
</comment>
<evidence type="ECO:0000256" key="3">
    <source>
        <dbReference type="ARBA" id="ARBA00022692"/>
    </source>
</evidence>
<proteinExistence type="predicted"/>
<protein>
    <submittedName>
        <fullName evidence="9">Amino acid permease</fullName>
    </submittedName>
</protein>
<feature type="transmembrane region" description="Helical" evidence="7">
    <location>
        <begin position="139"/>
        <end position="158"/>
    </location>
</feature>